<feature type="transmembrane region" description="Helical" evidence="9">
    <location>
        <begin position="149"/>
        <end position="167"/>
    </location>
</feature>
<evidence type="ECO:0000256" key="4">
    <source>
        <dbReference type="ARBA" id="ARBA00022475"/>
    </source>
</evidence>
<evidence type="ECO:0000256" key="1">
    <source>
        <dbReference type="ARBA" id="ARBA00004651"/>
    </source>
</evidence>
<dbReference type="GO" id="GO:0048472">
    <property type="term" value="F:threonine-phosphate decarboxylase activity"/>
    <property type="evidence" value="ECO:0007669"/>
    <property type="project" value="InterPro"/>
</dbReference>
<dbReference type="NCBIfam" id="TIGR00380">
    <property type="entry name" value="cobal_cbiB"/>
    <property type="match status" value="1"/>
</dbReference>
<organism evidence="10">
    <name type="scientific">hydrothermal vent metagenome</name>
    <dbReference type="NCBI Taxonomy" id="652676"/>
    <lineage>
        <taxon>unclassified sequences</taxon>
        <taxon>metagenomes</taxon>
        <taxon>ecological metagenomes</taxon>
    </lineage>
</organism>
<dbReference type="Pfam" id="PF03186">
    <property type="entry name" value="CobD_Cbib"/>
    <property type="match status" value="1"/>
</dbReference>
<evidence type="ECO:0000256" key="9">
    <source>
        <dbReference type="SAM" id="Phobius"/>
    </source>
</evidence>
<evidence type="ECO:0000256" key="5">
    <source>
        <dbReference type="ARBA" id="ARBA00022573"/>
    </source>
</evidence>
<dbReference type="EMBL" id="FPHK01000034">
    <property type="protein sequence ID" value="SFV58778.1"/>
    <property type="molecule type" value="Genomic_DNA"/>
</dbReference>
<protein>
    <submittedName>
        <fullName evidence="10">Adenosylcobinamide-phosphate synthase</fullName>
        <ecNumber evidence="10">6.3.1.10</ecNumber>
    </submittedName>
</protein>
<comment type="similarity">
    <text evidence="3">Belongs to the CobD/CbiB family.</text>
</comment>
<keyword evidence="6 9" id="KW-0812">Transmembrane</keyword>
<keyword evidence="10" id="KW-0436">Ligase</keyword>
<proteinExistence type="inferred from homology"/>
<reference evidence="10" key="1">
    <citation type="submission" date="2016-10" db="EMBL/GenBank/DDBJ databases">
        <authorList>
            <person name="de Groot N.N."/>
        </authorList>
    </citation>
    <scope>NUCLEOTIDE SEQUENCE</scope>
</reference>
<evidence type="ECO:0000313" key="10">
    <source>
        <dbReference type="EMBL" id="SFV58778.1"/>
    </source>
</evidence>
<accession>A0A1W1BYV7</accession>
<dbReference type="PANTHER" id="PTHR34308:SF1">
    <property type="entry name" value="COBALAMIN BIOSYNTHESIS PROTEIN CBIB"/>
    <property type="match status" value="1"/>
</dbReference>
<dbReference type="GO" id="GO:0009236">
    <property type="term" value="P:cobalamin biosynthetic process"/>
    <property type="evidence" value="ECO:0007669"/>
    <property type="project" value="UniProtKB-UniPathway"/>
</dbReference>
<keyword evidence="8 9" id="KW-0472">Membrane</keyword>
<evidence type="ECO:0000256" key="6">
    <source>
        <dbReference type="ARBA" id="ARBA00022692"/>
    </source>
</evidence>
<dbReference type="AlphaFoldDB" id="A0A1W1BYV7"/>
<feature type="transmembrane region" description="Helical" evidence="9">
    <location>
        <begin position="76"/>
        <end position="96"/>
    </location>
</feature>
<evidence type="ECO:0000256" key="2">
    <source>
        <dbReference type="ARBA" id="ARBA00004953"/>
    </source>
</evidence>
<dbReference type="GO" id="GO:0005886">
    <property type="term" value="C:plasma membrane"/>
    <property type="evidence" value="ECO:0007669"/>
    <property type="project" value="UniProtKB-SubCell"/>
</dbReference>
<evidence type="ECO:0000256" key="7">
    <source>
        <dbReference type="ARBA" id="ARBA00022989"/>
    </source>
</evidence>
<comment type="subcellular location">
    <subcellularLocation>
        <location evidence="1">Cell membrane</location>
        <topology evidence="1">Multi-pass membrane protein</topology>
    </subcellularLocation>
</comment>
<feature type="transmembrane region" description="Helical" evidence="9">
    <location>
        <begin position="49"/>
        <end position="69"/>
    </location>
</feature>
<keyword evidence="4" id="KW-1003">Cell membrane</keyword>
<gene>
    <name evidence="10" type="ORF">MNB_SM-6-752</name>
</gene>
<dbReference type="GO" id="GO:0043757">
    <property type="term" value="F:adenosylcobinamide-phosphate synthase activity"/>
    <property type="evidence" value="ECO:0007669"/>
    <property type="project" value="UniProtKB-EC"/>
</dbReference>
<sequence>MISIENIFIALFAYFIDKIFGEFSFIKHPVIIIGDIITFFENKLYKKSIFRGLLLVLAVLTIVSFFVIALQKSLEIIFPSFINFFFYIFISSMFIAHKMLRDSVEDVLHRTDKREAISMLVSRDTKELSESDIYKAAIETYAENLSDGVIAPLFYLILFGLPGIVIYKTINTMDSMIGYKNEKYEKFGKVAARLDDIANYIPSRLTALLIMIIAKQKNYFSFYQDGKKHDSPNAGHPITAMALALGIQLGGDTSYFGKMKKKATFGEGKKEIDQESVKEALRLL</sequence>
<comment type="pathway">
    <text evidence="2">Cofactor biosynthesis; adenosylcobalamin biosynthesis.</text>
</comment>
<dbReference type="InterPro" id="IPR004485">
    <property type="entry name" value="Cobalamin_biosynth_CobD/CbiB"/>
</dbReference>
<dbReference type="HAMAP" id="MF_00024">
    <property type="entry name" value="CobD_CbiB"/>
    <property type="match status" value="1"/>
</dbReference>
<dbReference type="UniPathway" id="UPA00148"/>
<dbReference type="PANTHER" id="PTHR34308">
    <property type="entry name" value="COBALAMIN BIOSYNTHESIS PROTEIN CBIB"/>
    <property type="match status" value="1"/>
</dbReference>
<dbReference type="EC" id="6.3.1.10" evidence="10"/>
<name>A0A1W1BYV7_9ZZZZ</name>
<evidence type="ECO:0000256" key="8">
    <source>
        <dbReference type="ARBA" id="ARBA00023136"/>
    </source>
</evidence>
<keyword evidence="7 9" id="KW-1133">Transmembrane helix</keyword>
<keyword evidence="5" id="KW-0169">Cobalamin biosynthesis</keyword>
<evidence type="ECO:0000256" key="3">
    <source>
        <dbReference type="ARBA" id="ARBA00006263"/>
    </source>
</evidence>